<feature type="transmembrane region" description="Helical" evidence="3">
    <location>
        <begin position="103"/>
        <end position="121"/>
    </location>
</feature>
<dbReference type="InterPro" id="IPR029787">
    <property type="entry name" value="Nucleotide_cyclase"/>
</dbReference>
<dbReference type="GO" id="GO:0052621">
    <property type="term" value="F:diguanylate cyclase activity"/>
    <property type="evidence" value="ECO:0007669"/>
    <property type="project" value="UniProtKB-EC"/>
</dbReference>
<proteinExistence type="predicted"/>
<protein>
    <recommendedName>
        <fullName evidence="1">diguanylate cyclase</fullName>
        <ecNumber evidence="1">2.7.7.65</ecNumber>
    </recommendedName>
</protein>
<keyword evidence="6" id="KW-1185">Reference proteome</keyword>
<keyword evidence="5" id="KW-0808">Transferase</keyword>
<dbReference type="SUPFAM" id="SSF55073">
    <property type="entry name" value="Nucleotide cyclase"/>
    <property type="match status" value="1"/>
</dbReference>
<evidence type="ECO:0000256" key="3">
    <source>
        <dbReference type="SAM" id="Phobius"/>
    </source>
</evidence>
<feature type="transmembrane region" description="Helical" evidence="3">
    <location>
        <begin position="128"/>
        <end position="147"/>
    </location>
</feature>
<dbReference type="PROSITE" id="PS50887">
    <property type="entry name" value="GGDEF"/>
    <property type="match status" value="1"/>
</dbReference>
<dbReference type="Proteomes" id="UP001269375">
    <property type="component" value="Unassembled WGS sequence"/>
</dbReference>
<feature type="transmembrane region" description="Helical" evidence="3">
    <location>
        <begin position="21"/>
        <end position="42"/>
    </location>
</feature>
<gene>
    <name evidence="5" type="ORF">QC825_10605</name>
</gene>
<keyword evidence="3" id="KW-0812">Transmembrane</keyword>
<dbReference type="InterPro" id="IPR043128">
    <property type="entry name" value="Rev_trsase/Diguanyl_cyclase"/>
</dbReference>
<comment type="catalytic activity">
    <reaction evidence="2">
        <text>2 GTP = 3',3'-c-di-GMP + 2 diphosphate</text>
        <dbReference type="Rhea" id="RHEA:24898"/>
        <dbReference type="ChEBI" id="CHEBI:33019"/>
        <dbReference type="ChEBI" id="CHEBI:37565"/>
        <dbReference type="ChEBI" id="CHEBI:58805"/>
        <dbReference type="EC" id="2.7.7.65"/>
    </reaction>
</comment>
<dbReference type="InterPro" id="IPR000160">
    <property type="entry name" value="GGDEF_dom"/>
</dbReference>
<dbReference type="PANTHER" id="PTHR45138">
    <property type="entry name" value="REGULATORY COMPONENTS OF SENSORY TRANSDUCTION SYSTEM"/>
    <property type="match status" value="1"/>
</dbReference>
<dbReference type="CDD" id="cd01949">
    <property type="entry name" value="GGDEF"/>
    <property type="match status" value="1"/>
</dbReference>
<comment type="caution">
    <text evidence="5">The sequence shown here is derived from an EMBL/GenBank/DDBJ whole genome shotgun (WGS) entry which is preliminary data.</text>
</comment>
<feature type="transmembrane region" description="Helical" evidence="3">
    <location>
        <begin position="80"/>
        <end position="97"/>
    </location>
</feature>
<organism evidence="5 6">
    <name type="scientific">Larsenimonas suaedae</name>
    <dbReference type="NCBI Taxonomy" id="1851019"/>
    <lineage>
        <taxon>Bacteria</taxon>
        <taxon>Pseudomonadati</taxon>
        <taxon>Pseudomonadota</taxon>
        <taxon>Gammaproteobacteria</taxon>
        <taxon>Oceanospirillales</taxon>
        <taxon>Halomonadaceae</taxon>
        <taxon>Larsenimonas</taxon>
    </lineage>
</organism>
<keyword evidence="3" id="KW-1133">Transmembrane helix</keyword>
<name>A0ABU1GWV1_9GAMM</name>
<accession>A0ABU1GWV1</accession>
<dbReference type="Pfam" id="PF00990">
    <property type="entry name" value="GGDEF"/>
    <property type="match status" value="1"/>
</dbReference>
<evidence type="ECO:0000256" key="1">
    <source>
        <dbReference type="ARBA" id="ARBA00012528"/>
    </source>
</evidence>
<evidence type="ECO:0000313" key="5">
    <source>
        <dbReference type="EMBL" id="MDR5896524.1"/>
    </source>
</evidence>
<sequence>MLKCLRPLNSPTSLSPLQQRLYNTFWYVNVLALLALVPYLIIDLFIAPYLWAFHALASVLLLCSQVLLHQGYLKVSQLMSLLTSLGIVTLAFLAFGGDSGMEYYYFPIMVAAAASSVWPIWRRIVLTAVIATLTLILMLPSFYAPWLTLEPNILLSVRFYNMAMASTMLIFIMFRARTLMELLGRDADIDPLTHTLNRRAFFLAARRLQRRRQRFALLLLDLDHFKSINDRFGHDVGDQALIHVAALMKQHTRRHRDALGRYGGEEFVLMLQGASKEHALRISQALCATIAETPFTYRGHTLAMTVSIGVSLSDESSDLDTVLSLADQRLYQAKSAGRNRAIM</sequence>
<feature type="domain" description="GGDEF" evidence="4">
    <location>
        <begin position="213"/>
        <end position="343"/>
    </location>
</feature>
<dbReference type="RefSeq" id="WP_251594217.1">
    <property type="nucleotide sequence ID" value="NZ_JAMLJI010000003.1"/>
</dbReference>
<keyword evidence="3" id="KW-0472">Membrane</keyword>
<dbReference type="InterPro" id="IPR050469">
    <property type="entry name" value="Diguanylate_Cyclase"/>
</dbReference>
<evidence type="ECO:0000313" key="6">
    <source>
        <dbReference type="Proteomes" id="UP001269375"/>
    </source>
</evidence>
<reference evidence="5 6" key="1">
    <citation type="submission" date="2023-04" db="EMBL/GenBank/DDBJ databases">
        <title>A long-awaited taxogenomic arrangement of the family Halomonadaceae.</title>
        <authorList>
            <person name="De La Haba R."/>
            <person name="Chuvochina M."/>
            <person name="Wittouck S."/>
            <person name="Arahal D.R."/>
            <person name="Sanchez-Porro C."/>
            <person name="Hugenholtz P."/>
            <person name="Ventosa A."/>
        </authorList>
    </citation>
    <scope>NUCLEOTIDE SEQUENCE [LARGE SCALE GENOMIC DNA]</scope>
    <source>
        <strain evidence="5 6">DSM 22428</strain>
    </source>
</reference>
<dbReference type="NCBIfam" id="TIGR00254">
    <property type="entry name" value="GGDEF"/>
    <property type="match status" value="1"/>
</dbReference>
<dbReference type="PANTHER" id="PTHR45138:SF9">
    <property type="entry name" value="DIGUANYLATE CYCLASE DGCM-RELATED"/>
    <property type="match status" value="1"/>
</dbReference>
<dbReference type="EMBL" id="JARWAO010000005">
    <property type="protein sequence ID" value="MDR5896524.1"/>
    <property type="molecule type" value="Genomic_DNA"/>
</dbReference>
<dbReference type="SMART" id="SM00267">
    <property type="entry name" value="GGDEF"/>
    <property type="match status" value="1"/>
</dbReference>
<evidence type="ECO:0000259" key="4">
    <source>
        <dbReference type="PROSITE" id="PS50887"/>
    </source>
</evidence>
<dbReference type="Gene3D" id="3.30.70.270">
    <property type="match status" value="1"/>
</dbReference>
<feature type="transmembrane region" description="Helical" evidence="3">
    <location>
        <begin position="159"/>
        <end position="176"/>
    </location>
</feature>
<evidence type="ECO:0000256" key="2">
    <source>
        <dbReference type="ARBA" id="ARBA00034247"/>
    </source>
</evidence>
<dbReference type="EC" id="2.7.7.65" evidence="1"/>
<keyword evidence="5" id="KW-0548">Nucleotidyltransferase</keyword>